<evidence type="ECO:0000313" key="1">
    <source>
        <dbReference type="EMBL" id="RMY33378.1"/>
    </source>
</evidence>
<reference evidence="1 2" key="1">
    <citation type="journal article" date="2018" name="BMC Genomics">
        <title>Genomic evidence for intraspecific hybridization in a clonal and extremely halotolerant yeast.</title>
        <authorList>
            <person name="Gostincar C."/>
            <person name="Stajich J.E."/>
            <person name="Zupancic J."/>
            <person name="Zalar P."/>
            <person name="Gunde-Cimerman N."/>
        </authorList>
    </citation>
    <scope>NUCLEOTIDE SEQUENCE [LARGE SCALE GENOMIC DNA]</scope>
    <source>
        <strain evidence="1 2">EXF-10513</strain>
    </source>
</reference>
<proteinExistence type="predicted"/>
<name>A0A3M7B139_HORWE</name>
<dbReference type="Proteomes" id="UP000269539">
    <property type="component" value="Unassembled WGS sequence"/>
</dbReference>
<dbReference type="EMBL" id="QWIO01004647">
    <property type="protein sequence ID" value="RMY33378.1"/>
    <property type="molecule type" value="Genomic_DNA"/>
</dbReference>
<protein>
    <submittedName>
        <fullName evidence="1">Uncharacterized protein</fullName>
    </submittedName>
</protein>
<organism evidence="1 2">
    <name type="scientific">Hortaea werneckii</name>
    <name type="common">Black yeast</name>
    <name type="synonym">Cladosporium werneckii</name>
    <dbReference type="NCBI Taxonomy" id="91943"/>
    <lineage>
        <taxon>Eukaryota</taxon>
        <taxon>Fungi</taxon>
        <taxon>Dikarya</taxon>
        <taxon>Ascomycota</taxon>
        <taxon>Pezizomycotina</taxon>
        <taxon>Dothideomycetes</taxon>
        <taxon>Dothideomycetidae</taxon>
        <taxon>Mycosphaerellales</taxon>
        <taxon>Teratosphaeriaceae</taxon>
        <taxon>Hortaea</taxon>
    </lineage>
</organism>
<comment type="caution">
    <text evidence="1">The sequence shown here is derived from an EMBL/GenBank/DDBJ whole genome shotgun (WGS) entry which is preliminary data.</text>
</comment>
<accession>A0A3M7B139</accession>
<evidence type="ECO:0000313" key="2">
    <source>
        <dbReference type="Proteomes" id="UP000269539"/>
    </source>
</evidence>
<dbReference type="AlphaFoldDB" id="A0A3M7B139"/>
<gene>
    <name evidence="1" type="ORF">D0864_16784</name>
</gene>
<sequence>MLSKLIIGSTRGRWKNATIDSIADDLATTLLARLEGNSNRGKKREGLECYNYYKIGHYVRDYRGRKLNIILVKEPIDEANDGRGAYDVLKLVKEPKTELDYKAMY</sequence>